<keyword evidence="2" id="KW-0418">Kinase</keyword>
<dbReference type="GO" id="GO:0016301">
    <property type="term" value="F:kinase activity"/>
    <property type="evidence" value="ECO:0007669"/>
    <property type="project" value="UniProtKB-KW"/>
</dbReference>
<gene>
    <name evidence="2" type="ORF">SAMEA4873655_02730</name>
</gene>
<keyword evidence="2" id="KW-0808">Transferase</keyword>
<reference evidence="2" key="1">
    <citation type="submission" date="2019-03" db="EMBL/GenBank/DDBJ databases">
        <authorList>
            <consortium name="Pathogen Informatics"/>
        </authorList>
    </citation>
    <scope>NUCLEOTIDE SEQUENCE</scope>
    <source>
        <strain evidence="2">5012STDY7626459</strain>
    </source>
</reference>
<sequence length="1028" mass="111833">MTIRFYPSRLPGEPLAKREHAEITLHEWLRKNVPSYTPDRTHPIAVEVNGRPVHPAEWPLCNLRPESDVRIYPVPYGTGAEIAAWAAIAVAVASAAYSIIMMSQLGKSGASTANGDQLDLSPAKANAAKLGSPIREVFGRCKVYPDYLVQPVSRFDPDDPQIYRTEMFLSVAYGEYADFRNAVKIGNTPLSSFGDDASITIYPPGADVSGDRRADNWFNSTEVGGTSSGTAGLDLASTGPDNVSISADAVAVSGDAISLIGQTSDDDEDDDTSIPESWAEGTVITVVAPDTFTVGNESGRNVIMGDFTELNPSVGQAVSLHWSNFDYDLFISSYTSGSPAVPGVGGSAASLTASAAPTTYDFSSSPVSFTLNWAGVSYVIALSANYVTMASLLDTITDQLTGSGLIAQDDGGRVNVAEKTSPYSGNSITYTLLPSAVFGDAPVNIAGVASTGGTPEVLPAITLAWGSAAGTAFSGIPDGAQRIALSAKGDQYQITSVDGLTITVSRMMEDSAGNLVVDTGWPGFTPRTLLDASVTGVNDLFDWMGPFLCCPDGETTTEVELNFSYPQGLVDIGSKDGKIHWHDVQLTVQYRLSGSTDWTSVVIKHGNNTVNMIGYTETITFPEPGNYEIRVKRDTPVWGGTTRDSVQWQSLKARLPARPTRYQNITTMGITLRTGARLASQSDRRVSAVINRLYDGSPSRSISGGFYYLARSLGYSDSQIDIATINQLEAAYWTPRGETFDYVADSDSTSAKDIFDRITEAGMGYFLLSDGKISAGREGVKSWVGIITPQEMTREMETTFRAMTDDDFDGVDVKYINPTTWAEETVQCRTPDNPVPRKIESYTIDMVMSADRAWRIGMRRLMKHIHQRRTYSTSTEMDAWCYQFSDRLVLADDIPTSGTISCLIEDMIYDNETITLLVSEPLNRGYENPRCWIRFQDGKASRLLVPTLIDDYTLTVPYNAELEPESWIYDDASVEPLRLLFCESEQRARHGLVAEIAPSDEGTFQVTAPEYKDIFYAYDDAAYPGDVA</sequence>
<accession>A0A486SJH6</accession>
<proteinExistence type="predicted"/>
<evidence type="ECO:0000313" key="2">
    <source>
        <dbReference type="EMBL" id="VGM14266.1"/>
    </source>
</evidence>
<organism evidence="2">
    <name type="scientific">Klebsiella pneumoniae</name>
    <dbReference type="NCBI Taxonomy" id="573"/>
    <lineage>
        <taxon>Bacteria</taxon>
        <taxon>Pseudomonadati</taxon>
        <taxon>Pseudomonadota</taxon>
        <taxon>Gammaproteobacteria</taxon>
        <taxon>Enterobacterales</taxon>
        <taxon>Enterobacteriaceae</taxon>
        <taxon>Klebsiella/Raoultella group</taxon>
        <taxon>Klebsiella</taxon>
        <taxon>Klebsiella pneumoniae complex</taxon>
    </lineage>
</organism>
<name>A0A486SJH6_KLEPN</name>
<feature type="domain" description="Tip attachment protein J HDII-ins2" evidence="1">
    <location>
        <begin position="554"/>
        <end position="652"/>
    </location>
</feature>
<dbReference type="EMBL" id="CAAHDB010000008">
    <property type="protein sequence ID" value="VGM14266.1"/>
    <property type="molecule type" value="Genomic_DNA"/>
</dbReference>
<dbReference type="RefSeq" id="WP_117004731.1">
    <property type="nucleotide sequence ID" value="NZ_JAAHAM010000028.1"/>
</dbReference>
<dbReference type="NCBIfam" id="NF040662">
    <property type="entry name" value="attach_TipJ_rel"/>
    <property type="match status" value="1"/>
</dbReference>
<dbReference type="AlphaFoldDB" id="A0A486SJH6"/>
<dbReference type="Pfam" id="PF24801">
    <property type="entry name" value="FNIII-A_GpJ"/>
    <property type="match status" value="1"/>
</dbReference>
<evidence type="ECO:0000259" key="1">
    <source>
        <dbReference type="Pfam" id="PF24801"/>
    </source>
</evidence>
<protein>
    <submittedName>
        <fullName evidence="2">Kinase</fullName>
    </submittedName>
</protein>
<dbReference type="InterPro" id="IPR055385">
    <property type="entry name" value="GpJ_HDII-ins2"/>
</dbReference>